<dbReference type="EMBL" id="KN831769">
    <property type="protein sequence ID" value="KIM48162.1"/>
    <property type="molecule type" value="Genomic_DNA"/>
</dbReference>
<organism evidence="1 2">
    <name type="scientific">Hebeloma cylindrosporum</name>
    <dbReference type="NCBI Taxonomy" id="76867"/>
    <lineage>
        <taxon>Eukaryota</taxon>
        <taxon>Fungi</taxon>
        <taxon>Dikarya</taxon>
        <taxon>Basidiomycota</taxon>
        <taxon>Agaricomycotina</taxon>
        <taxon>Agaricomycetes</taxon>
        <taxon>Agaricomycetidae</taxon>
        <taxon>Agaricales</taxon>
        <taxon>Agaricineae</taxon>
        <taxon>Hymenogastraceae</taxon>
        <taxon>Hebeloma</taxon>
    </lineage>
</organism>
<dbReference type="PANTHER" id="PTHR16469">
    <property type="entry name" value="UBIQUITIN-ASSOCIATED AND SH3 DOMAIN-CONTAINING BA-RELATED"/>
    <property type="match status" value="1"/>
</dbReference>
<evidence type="ECO:0000313" key="2">
    <source>
        <dbReference type="Proteomes" id="UP000053424"/>
    </source>
</evidence>
<dbReference type="Pfam" id="PF00300">
    <property type="entry name" value="His_Phos_1"/>
    <property type="match status" value="1"/>
</dbReference>
<dbReference type="STRING" id="686832.A0A0C2Z4Q0"/>
<sequence>MEKIFIARHGFRLNWVSTAWKSPTGLPRDPPLTAYGETQAEELCQYFLSFPEDERPTAIFSSPYYRCLQTSHPLAKALGIPIYVEHGIAEWYSPVVPGTGLHPRPGSTSSLQAFFPQVDPSWETLFYPSRKGETVAELHSRIDTFISAFGPALTRRLPAERTRRVLMVSHAATTIALVRSLTGEREMHMKVGCCSLTELERREDLEKDRLEDVIGVWKPIMLVSGDHLKGGSSREWGFEDIEVEKGRVVEDPGVPGSQHEEDAPLGLQVQLSHL</sequence>
<dbReference type="SUPFAM" id="SSF53254">
    <property type="entry name" value="Phosphoglycerate mutase-like"/>
    <property type="match status" value="1"/>
</dbReference>
<dbReference type="PANTHER" id="PTHR16469:SF51">
    <property type="entry name" value="TRANSCRIPTION FACTOR TAU 55 KDA SUBUNIT"/>
    <property type="match status" value="1"/>
</dbReference>
<gene>
    <name evidence="1" type="ORF">M413DRAFT_439882</name>
</gene>
<keyword evidence="2" id="KW-1185">Reference proteome</keyword>
<dbReference type="SMART" id="SM00855">
    <property type="entry name" value="PGAM"/>
    <property type="match status" value="1"/>
</dbReference>
<evidence type="ECO:0008006" key="3">
    <source>
        <dbReference type="Google" id="ProtNLM"/>
    </source>
</evidence>
<dbReference type="CDD" id="cd07067">
    <property type="entry name" value="HP_PGM_like"/>
    <property type="match status" value="1"/>
</dbReference>
<dbReference type="InterPro" id="IPR029033">
    <property type="entry name" value="His_PPase_superfam"/>
</dbReference>
<dbReference type="InterPro" id="IPR051710">
    <property type="entry name" value="Phosphatase_SH3-domain"/>
</dbReference>
<accession>A0A0C2Z4Q0</accession>
<reference evidence="2" key="2">
    <citation type="submission" date="2015-01" db="EMBL/GenBank/DDBJ databases">
        <title>Evolutionary Origins and Diversification of the Mycorrhizal Mutualists.</title>
        <authorList>
            <consortium name="DOE Joint Genome Institute"/>
            <consortium name="Mycorrhizal Genomics Consortium"/>
            <person name="Kohler A."/>
            <person name="Kuo A."/>
            <person name="Nagy L.G."/>
            <person name="Floudas D."/>
            <person name="Copeland A."/>
            <person name="Barry K.W."/>
            <person name="Cichocki N."/>
            <person name="Veneault-Fourrey C."/>
            <person name="LaButti K."/>
            <person name="Lindquist E.A."/>
            <person name="Lipzen A."/>
            <person name="Lundell T."/>
            <person name="Morin E."/>
            <person name="Murat C."/>
            <person name="Riley R."/>
            <person name="Ohm R."/>
            <person name="Sun H."/>
            <person name="Tunlid A."/>
            <person name="Henrissat B."/>
            <person name="Grigoriev I.V."/>
            <person name="Hibbett D.S."/>
            <person name="Martin F."/>
        </authorList>
    </citation>
    <scope>NUCLEOTIDE SEQUENCE [LARGE SCALE GENOMIC DNA]</scope>
    <source>
        <strain evidence="2">h7</strain>
    </source>
</reference>
<name>A0A0C2Z4Q0_HEBCY</name>
<dbReference type="OrthoDB" id="414418at2759"/>
<dbReference type="InterPro" id="IPR013078">
    <property type="entry name" value="His_Pase_superF_clade-1"/>
</dbReference>
<protein>
    <recommendedName>
        <fullName evidence="3">Phosphoglycerate mutase-like protein</fullName>
    </recommendedName>
</protein>
<dbReference type="Gene3D" id="3.40.50.1240">
    <property type="entry name" value="Phosphoglycerate mutase-like"/>
    <property type="match status" value="1"/>
</dbReference>
<dbReference type="Proteomes" id="UP000053424">
    <property type="component" value="Unassembled WGS sequence"/>
</dbReference>
<evidence type="ECO:0000313" key="1">
    <source>
        <dbReference type="EMBL" id="KIM48162.1"/>
    </source>
</evidence>
<proteinExistence type="predicted"/>
<dbReference type="HOGENOM" id="CLU_042838_0_0_1"/>
<reference evidence="1 2" key="1">
    <citation type="submission" date="2014-04" db="EMBL/GenBank/DDBJ databases">
        <authorList>
            <consortium name="DOE Joint Genome Institute"/>
            <person name="Kuo A."/>
            <person name="Gay G."/>
            <person name="Dore J."/>
            <person name="Kohler A."/>
            <person name="Nagy L.G."/>
            <person name="Floudas D."/>
            <person name="Copeland A."/>
            <person name="Barry K.W."/>
            <person name="Cichocki N."/>
            <person name="Veneault-Fourrey C."/>
            <person name="LaButti K."/>
            <person name="Lindquist E.A."/>
            <person name="Lipzen A."/>
            <person name="Lundell T."/>
            <person name="Morin E."/>
            <person name="Murat C."/>
            <person name="Sun H."/>
            <person name="Tunlid A."/>
            <person name="Henrissat B."/>
            <person name="Grigoriev I.V."/>
            <person name="Hibbett D.S."/>
            <person name="Martin F."/>
            <person name="Nordberg H.P."/>
            <person name="Cantor M.N."/>
            <person name="Hua S.X."/>
        </authorList>
    </citation>
    <scope>NUCLEOTIDE SEQUENCE [LARGE SCALE GENOMIC DNA]</scope>
    <source>
        <strain evidence="2">h7</strain>
    </source>
</reference>
<dbReference type="AlphaFoldDB" id="A0A0C2Z4Q0"/>